<feature type="region of interest" description="Disordered" evidence="1">
    <location>
        <begin position="115"/>
        <end position="140"/>
    </location>
</feature>
<organism evidence="3 4">
    <name type="scientific">Tetraparma gracilis</name>
    <dbReference type="NCBI Taxonomy" id="2962635"/>
    <lineage>
        <taxon>Eukaryota</taxon>
        <taxon>Sar</taxon>
        <taxon>Stramenopiles</taxon>
        <taxon>Ochrophyta</taxon>
        <taxon>Bolidophyceae</taxon>
        <taxon>Parmales</taxon>
        <taxon>Triparmaceae</taxon>
        <taxon>Tetraparma</taxon>
    </lineage>
</organism>
<proteinExistence type="predicted"/>
<evidence type="ECO:0000313" key="4">
    <source>
        <dbReference type="Proteomes" id="UP001165060"/>
    </source>
</evidence>
<keyword evidence="2" id="KW-0472">Membrane</keyword>
<dbReference type="Proteomes" id="UP001165060">
    <property type="component" value="Unassembled WGS sequence"/>
</dbReference>
<feature type="non-terminal residue" evidence="3">
    <location>
        <position position="1"/>
    </location>
</feature>
<evidence type="ECO:0000256" key="1">
    <source>
        <dbReference type="SAM" id="MobiDB-lite"/>
    </source>
</evidence>
<sequence length="218" mass="22594">YEVFETYRRIMLTSGLRVFDGGSGMQYAVGLLVCAFGLRTVSVKKPYLTNGTNRLTEIISWQLMLTFAGALVVGIESDGGGGVNSGVDAFMVAVQQQPPAPALEDARAGGGKLLSGTSIDPEAQRGLNVTEGGGGAPSEAATSADAASVEAEIALAEASLSAAHASASAFLEAASAEGVKKKAMKISWRAYTKAKAEEEELQAEIDRLKARLPARPTA</sequence>
<evidence type="ECO:0000313" key="3">
    <source>
        <dbReference type="EMBL" id="GMI21294.1"/>
    </source>
</evidence>
<feature type="transmembrane region" description="Helical" evidence="2">
    <location>
        <begin position="18"/>
        <end position="38"/>
    </location>
</feature>
<keyword evidence="4" id="KW-1185">Reference proteome</keyword>
<accession>A0ABQ6M7X7</accession>
<gene>
    <name evidence="3" type="ORF">TeGR_g764</name>
</gene>
<protein>
    <submittedName>
        <fullName evidence="3">Uncharacterized protein</fullName>
    </submittedName>
</protein>
<keyword evidence="2" id="KW-1133">Transmembrane helix</keyword>
<feature type="transmembrane region" description="Helical" evidence="2">
    <location>
        <begin position="58"/>
        <end position="75"/>
    </location>
</feature>
<dbReference type="EMBL" id="BRYB01002535">
    <property type="protein sequence ID" value="GMI21294.1"/>
    <property type="molecule type" value="Genomic_DNA"/>
</dbReference>
<reference evidence="3 4" key="1">
    <citation type="journal article" date="2023" name="Commun. Biol.">
        <title>Genome analysis of Parmales, the sister group of diatoms, reveals the evolutionary specialization of diatoms from phago-mixotrophs to photoautotrophs.</title>
        <authorList>
            <person name="Ban H."/>
            <person name="Sato S."/>
            <person name="Yoshikawa S."/>
            <person name="Yamada K."/>
            <person name="Nakamura Y."/>
            <person name="Ichinomiya M."/>
            <person name="Sato N."/>
            <person name="Blanc-Mathieu R."/>
            <person name="Endo H."/>
            <person name="Kuwata A."/>
            <person name="Ogata H."/>
        </authorList>
    </citation>
    <scope>NUCLEOTIDE SEQUENCE [LARGE SCALE GENOMIC DNA]</scope>
</reference>
<evidence type="ECO:0000256" key="2">
    <source>
        <dbReference type="SAM" id="Phobius"/>
    </source>
</evidence>
<name>A0ABQ6M7X7_9STRA</name>
<comment type="caution">
    <text evidence="3">The sequence shown here is derived from an EMBL/GenBank/DDBJ whole genome shotgun (WGS) entry which is preliminary data.</text>
</comment>
<keyword evidence="2" id="KW-0812">Transmembrane</keyword>